<keyword evidence="3" id="KW-1185">Reference proteome</keyword>
<reference evidence="3" key="1">
    <citation type="submission" date="2018-02" db="EMBL/GenBank/DDBJ databases">
        <title>Genome sequence of Desulfocucumis palustris strain NAW-5.</title>
        <authorList>
            <person name="Watanabe M."/>
            <person name="Kojima H."/>
            <person name="Fukui M."/>
        </authorList>
    </citation>
    <scope>NUCLEOTIDE SEQUENCE [LARGE SCALE GENOMIC DNA]</scope>
    <source>
        <strain evidence="3">NAW-5</strain>
    </source>
</reference>
<organism evidence="2 3">
    <name type="scientific">Desulfocucumis palustris</name>
    <dbReference type="NCBI Taxonomy" id="1898651"/>
    <lineage>
        <taxon>Bacteria</taxon>
        <taxon>Bacillati</taxon>
        <taxon>Bacillota</taxon>
        <taxon>Clostridia</taxon>
        <taxon>Eubacteriales</taxon>
        <taxon>Desulfocucumaceae</taxon>
        <taxon>Desulfocucumis</taxon>
    </lineage>
</organism>
<dbReference type="InterPro" id="IPR029044">
    <property type="entry name" value="Nucleotide-diphossugar_trans"/>
</dbReference>
<dbReference type="EMBL" id="BFAV01000102">
    <property type="protein sequence ID" value="GBF33463.1"/>
    <property type="molecule type" value="Genomic_DNA"/>
</dbReference>
<dbReference type="PANTHER" id="PTHR42883">
    <property type="entry name" value="GLUCOSE-1-PHOSPHATE THYMIDYLTRANSFERASE"/>
    <property type="match status" value="1"/>
</dbReference>
<dbReference type="NCBIfam" id="TIGR01208">
    <property type="entry name" value="rmlA_long"/>
    <property type="match status" value="1"/>
</dbReference>
<proteinExistence type="predicted"/>
<comment type="caution">
    <text evidence="2">The sequence shown here is derived from an EMBL/GenBank/DDBJ whole genome shotgun (WGS) entry which is preliminary data.</text>
</comment>
<dbReference type="AlphaFoldDB" id="A0A2L2XCM6"/>
<sequence>MLKALVLSGGTGTRMRPLTGTIPKQLIPVANKPIIHYVMEQIASLGINDVGVIISPETGQAVKESLADGGRWNLNISYIVQDKPAGLAHAVLTARDYLGESSFLMYLGDNLISHSLGDMLDSFLRGGDDSVVLVKKVRDPGRFGVAVVNDNFKILRLVEKPERFVSSFALVGLYLFNKSIHKAIEEITPSARGELEITDAIQRLLEKGGNVSCSLVRGWWFDTGRKEDLLKANRVLLDERSERKVEGVIISGDSRVEGRVQIGQGSSIAGSVVIGPAVLGEGVEVINSYIGPFSSIGNNCLLNGVRLENTIVLNHSSLTDKLYITESLIGRHCHITGGAATVDMVRVNLGDWAEVRLSWV</sequence>
<dbReference type="InterPro" id="IPR011004">
    <property type="entry name" value="Trimer_LpxA-like_sf"/>
</dbReference>
<gene>
    <name evidence="2" type="ORF">DCCM_2564</name>
</gene>
<dbReference type="CDD" id="cd04189">
    <property type="entry name" value="G1P_TT_long"/>
    <property type="match status" value="1"/>
</dbReference>
<feature type="domain" description="Nucleotidyl transferase" evidence="1">
    <location>
        <begin position="3"/>
        <end position="237"/>
    </location>
</feature>
<evidence type="ECO:0000313" key="2">
    <source>
        <dbReference type="EMBL" id="GBF33463.1"/>
    </source>
</evidence>
<dbReference type="SUPFAM" id="SSF51161">
    <property type="entry name" value="Trimeric LpxA-like enzymes"/>
    <property type="match status" value="1"/>
</dbReference>
<evidence type="ECO:0000313" key="3">
    <source>
        <dbReference type="Proteomes" id="UP000239549"/>
    </source>
</evidence>
<dbReference type="InterPro" id="IPR005835">
    <property type="entry name" value="NTP_transferase_dom"/>
</dbReference>
<dbReference type="GO" id="GO:0016740">
    <property type="term" value="F:transferase activity"/>
    <property type="evidence" value="ECO:0007669"/>
    <property type="project" value="UniProtKB-KW"/>
</dbReference>
<dbReference type="InterPro" id="IPR005908">
    <property type="entry name" value="G1P_thy_trans_l"/>
</dbReference>
<name>A0A2L2XCM6_9FIRM</name>
<dbReference type="Pfam" id="PF00483">
    <property type="entry name" value="NTP_transferase"/>
    <property type="match status" value="1"/>
</dbReference>
<dbReference type="Gene3D" id="2.160.10.10">
    <property type="entry name" value="Hexapeptide repeat proteins"/>
    <property type="match status" value="1"/>
</dbReference>
<dbReference type="Proteomes" id="UP000239549">
    <property type="component" value="Unassembled WGS sequence"/>
</dbReference>
<accession>A0A2L2XCM6</accession>
<dbReference type="PANTHER" id="PTHR42883:SF2">
    <property type="entry name" value="THYMIDYLYLTRANSFERASE"/>
    <property type="match status" value="1"/>
</dbReference>
<dbReference type="Gene3D" id="3.90.550.10">
    <property type="entry name" value="Spore Coat Polysaccharide Biosynthesis Protein SpsA, Chain A"/>
    <property type="match status" value="1"/>
</dbReference>
<dbReference type="SUPFAM" id="SSF53448">
    <property type="entry name" value="Nucleotide-diphospho-sugar transferases"/>
    <property type="match status" value="1"/>
</dbReference>
<evidence type="ECO:0000259" key="1">
    <source>
        <dbReference type="Pfam" id="PF00483"/>
    </source>
</evidence>
<keyword evidence="2" id="KW-0808">Transferase</keyword>
<protein>
    <submittedName>
        <fullName evidence="2">Glucose-1-phosphate thymidylyltransferase</fullName>
    </submittedName>
</protein>